<dbReference type="Proteomes" id="UP000269721">
    <property type="component" value="Unassembled WGS sequence"/>
</dbReference>
<evidence type="ECO:0000313" key="2">
    <source>
        <dbReference type="EMBL" id="RKO94335.1"/>
    </source>
</evidence>
<evidence type="ECO:0000256" key="1">
    <source>
        <dbReference type="SAM" id="MobiDB-lite"/>
    </source>
</evidence>
<dbReference type="AlphaFoldDB" id="A0A4P9WPS3"/>
<protein>
    <submittedName>
        <fullName evidence="2">Uncharacterized protein</fullName>
    </submittedName>
</protein>
<name>A0A4P9WPS3_9FUNG</name>
<accession>A0A4P9WPS3</accession>
<feature type="compositionally biased region" description="Basic residues" evidence="1">
    <location>
        <begin position="1"/>
        <end position="10"/>
    </location>
</feature>
<gene>
    <name evidence="2" type="ORF">BDK51DRAFT_39784</name>
</gene>
<feature type="region of interest" description="Disordered" evidence="1">
    <location>
        <begin position="1"/>
        <end position="23"/>
    </location>
</feature>
<reference evidence="3" key="1">
    <citation type="journal article" date="2018" name="Nat. Microbiol.">
        <title>Leveraging single-cell genomics to expand the fungal tree of life.</title>
        <authorList>
            <person name="Ahrendt S.R."/>
            <person name="Quandt C.A."/>
            <person name="Ciobanu D."/>
            <person name="Clum A."/>
            <person name="Salamov A."/>
            <person name="Andreopoulos B."/>
            <person name="Cheng J.F."/>
            <person name="Woyke T."/>
            <person name="Pelin A."/>
            <person name="Henrissat B."/>
            <person name="Reynolds N.K."/>
            <person name="Benny G.L."/>
            <person name="Smith M.E."/>
            <person name="James T.Y."/>
            <person name="Grigoriev I.V."/>
        </authorList>
    </citation>
    <scope>NUCLEOTIDE SEQUENCE [LARGE SCALE GENOMIC DNA]</scope>
</reference>
<organism evidence="2 3">
    <name type="scientific">Blyttiomyces helicus</name>
    <dbReference type="NCBI Taxonomy" id="388810"/>
    <lineage>
        <taxon>Eukaryota</taxon>
        <taxon>Fungi</taxon>
        <taxon>Fungi incertae sedis</taxon>
        <taxon>Chytridiomycota</taxon>
        <taxon>Chytridiomycota incertae sedis</taxon>
        <taxon>Chytridiomycetes</taxon>
        <taxon>Chytridiomycetes incertae sedis</taxon>
        <taxon>Blyttiomyces</taxon>
    </lineage>
</organism>
<keyword evidence="3" id="KW-1185">Reference proteome</keyword>
<evidence type="ECO:0000313" key="3">
    <source>
        <dbReference type="Proteomes" id="UP000269721"/>
    </source>
</evidence>
<proteinExistence type="predicted"/>
<sequence length="381" mass="42910">MSSRSSKKGRLPQQGGHSLATRCRFRTPPAPLLNLLTDDARGTHSQLKHKRDNKHIASASGEDWDFHQGVFEKVTVVLSKASNKSTQDFLCMMKQDLNLGIRLAVNVTHLVFMHVSVPRQNRTLLFCPDGQAAIPGGEFSEQLFSNVQAKGCGRSAADSQDDPHREDDGYNLTDIDVQNYLETGPSRAPSRVHRLSVGQKNDFPFSVFGFFGGTTPFQEGNTQVRVYLTAVVYRPFSPADPGSNENAWQTSQRLRLPQGSQDFPHHCKDDPDLDLQNYMMFHNLAKRGLPITVELVQNIYAAPFFQKLYSLIGGRNYAPRMGALACPSCPEEGRVHQDEKMEQLYNDHPEMARKLADEEEKSWLADLRFPPLQAWMMKNGY</sequence>
<dbReference type="EMBL" id="KZ993928">
    <property type="protein sequence ID" value="RKO94335.1"/>
    <property type="molecule type" value="Genomic_DNA"/>
</dbReference>